<accession>A0A2S3VG27</accession>
<reference evidence="3" key="1">
    <citation type="submission" date="2017-02" db="EMBL/GenBank/DDBJ databases">
        <authorList>
            <person name="Furmanczyk E.M."/>
        </authorList>
    </citation>
    <scope>NUCLEOTIDE SEQUENCE [LARGE SCALE GENOMIC DNA]</scope>
    <source>
        <strain evidence="3">AP3_22</strain>
    </source>
</reference>
<dbReference type="EMBL" id="MUJK01000017">
    <property type="protein sequence ID" value="POF38880.1"/>
    <property type="molecule type" value="Genomic_DNA"/>
</dbReference>
<evidence type="ECO:0000256" key="1">
    <source>
        <dbReference type="SAM" id="SignalP"/>
    </source>
</evidence>
<proteinExistence type="predicted"/>
<keyword evidence="1" id="KW-0732">Signal</keyword>
<dbReference type="AlphaFoldDB" id="A0A2S3VG27"/>
<dbReference type="RefSeq" id="WP_103397797.1">
    <property type="nucleotide sequence ID" value="NZ_MUJK01000017.1"/>
</dbReference>
<feature type="signal peptide" evidence="1">
    <location>
        <begin position="1"/>
        <end position="23"/>
    </location>
</feature>
<evidence type="ECO:0000313" key="3">
    <source>
        <dbReference type="Proteomes" id="UP000237440"/>
    </source>
</evidence>
<dbReference type="OrthoDB" id="6631372at2"/>
<dbReference type="InterPro" id="IPR007540">
    <property type="entry name" value="Fimbrial_CS1-type"/>
</dbReference>
<evidence type="ECO:0008006" key="4">
    <source>
        <dbReference type="Google" id="ProtNLM"/>
    </source>
</evidence>
<name>A0A2S3VG27_9PSED</name>
<dbReference type="Pfam" id="PF04449">
    <property type="entry name" value="Fimbrial_CS1"/>
    <property type="match status" value="1"/>
</dbReference>
<keyword evidence="3" id="KW-1185">Reference proteome</keyword>
<evidence type="ECO:0000313" key="2">
    <source>
        <dbReference type="EMBL" id="POF38880.1"/>
    </source>
</evidence>
<dbReference type="Proteomes" id="UP000237440">
    <property type="component" value="Unassembled WGS sequence"/>
</dbReference>
<organism evidence="2 3">
    <name type="scientific">Pseudomonas laurylsulfativorans</name>
    <dbReference type="NCBI Taxonomy" id="1943631"/>
    <lineage>
        <taxon>Bacteria</taxon>
        <taxon>Pseudomonadati</taxon>
        <taxon>Pseudomonadota</taxon>
        <taxon>Gammaproteobacteria</taxon>
        <taxon>Pseudomonadales</taxon>
        <taxon>Pseudomonadaceae</taxon>
        <taxon>Pseudomonas</taxon>
    </lineage>
</organism>
<dbReference type="Gene3D" id="2.60.40.2040">
    <property type="entry name" value="CFA/I fimbrial subunit E, pilin domain"/>
    <property type="match status" value="1"/>
</dbReference>
<gene>
    <name evidence="2" type="ORF">B0D71_28695</name>
</gene>
<feature type="chain" id="PRO_5015409888" description="Fimbrial assembly protein" evidence="1">
    <location>
        <begin position="24"/>
        <end position="164"/>
    </location>
</feature>
<dbReference type="GO" id="GO:0009289">
    <property type="term" value="C:pilus"/>
    <property type="evidence" value="ECO:0007669"/>
    <property type="project" value="InterPro"/>
</dbReference>
<sequence length="164" mass="17302">MFKKIAISAPVLALAFVSSAALAVPQTHNIQVFADIPSADFYVQPVNHDTVAMPQQLLWNNTTSKLEGISRDFKVKSSVSASVGPAIKATLLDPAVMSSGTEDIQLAVRFNNIALTLGNETEVVAADAAIAEAIAPLSIMPIEPSGGYKEGNYTGNVRVMFDAP</sequence>
<protein>
    <recommendedName>
        <fullName evidence="4">Fimbrial assembly protein</fullName>
    </recommendedName>
</protein>
<comment type="caution">
    <text evidence="2">The sequence shown here is derived from an EMBL/GenBank/DDBJ whole genome shotgun (WGS) entry which is preliminary data.</text>
</comment>